<reference evidence="8 9" key="1">
    <citation type="submission" date="2020-04" db="EMBL/GenBank/DDBJ databases">
        <title>Plant Genome Project.</title>
        <authorList>
            <person name="Zhang R.-G."/>
        </authorList>
    </citation>
    <scope>NUCLEOTIDE SEQUENCE [LARGE SCALE GENOMIC DNA]</scope>
    <source>
        <strain evidence="8">YNK0</strain>
        <tissue evidence="8">Leaf</tissue>
    </source>
</reference>
<dbReference type="OrthoDB" id="1921927at2759"/>
<dbReference type="SFLD" id="SFLDG01019">
    <property type="entry name" value="Terpene_Cyclase_Like_1_C_Termi"/>
    <property type="match status" value="1"/>
</dbReference>
<name>A0A834ZLL4_TETSI</name>
<dbReference type="InterPro" id="IPR001906">
    <property type="entry name" value="Terpene_synth_N"/>
</dbReference>
<evidence type="ECO:0000256" key="2">
    <source>
        <dbReference type="ARBA" id="ARBA00022723"/>
    </source>
</evidence>
<dbReference type="InterPro" id="IPR008930">
    <property type="entry name" value="Terpenoid_cyclase/PrenylTrfase"/>
</dbReference>
<dbReference type="Pfam" id="PF01397">
    <property type="entry name" value="Terpene_synth"/>
    <property type="match status" value="1"/>
</dbReference>
<sequence>MAFCNSFGASASSRSPGAPNINPELGRTNMIKNVTSMSTAHNGSFTRSHKLDSFRIEKLQKLEEIKHIFNKMEDPFESLTMIDALQRLGIDYHFSEEINEILSRQHGNLRAGSNSSGNDSLYDVALSFRLLRQDGYYVPADVFSNFKDKEGKFKLPLSKDITGMMGLYEASHLAVEGEHILDAANDFAGQHLHASMMRLFNQDLARNVGNTLENPYHKSLARFKTKYYINNFQGRLGWTQDLQDFAKMDFNMVQRQHQRELVQISTWWRDLGLAQELKFARDQPLKWYMWPMAALTDPRFSEQRVELTKPISLIYIIDDIFDVYGRLDELVLLTEAINRWEFAAVEQLPSYMKICFKAVYDITNEISDKVLREHGWNPINSLRKTWVSLFNAFLVEAKWFASGNLPKSEDYLKNAVISSGVHVVLVHIFFLLGHGITKESVDLVDDIPGLISFPATILRLWDDLGSAKDEKQEGYDGSYIECYMKEHRGSSFEDARQHTFGMISDAWKRLNEECLKPNPFSPSFIKASLNIARLVPVMYSYDDNQRLPSLEEHINPIP</sequence>
<dbReference type="Gene3D" id="1.10.600.10">
    <property type="entry name" value="Farnesyl Diphosphate Synthase"/>
    <property type="match status" value="1"/>
</dbReference>
<gene>
    <name evidence="8" type="ORF">HHK36_005527</name>
</gene>
<dbReference type="OMA" id="MMTAIQG"/>
<dbReference type="SUPFAM" id="SSF48576">
    <property type="entry name" value="Terpenoid synthases"/>
    <property type="match status" value="1"/>
</dbReference>
<dbReference type="Proteomes" id="UP000655225">
    <property type="component" value="Unassembled WGS sequence"/>
</dbReference>
<evidence type="ECO:0000256" key="1">
    <source>
        <dbReference type="ARBA" id="ARBA00001946"/>
    </source>
</evidence>
<dbReference type="InterPro" id="IPR005630">
    <property type="entry name" value="Terpene_synthase_metal-bd"/>
</dbReference>
<evidence type="ECO:0000256" key="4">
    <source>
        <dbReference type="ARBA" id="ARBA00023239"/>
    </source>
</evidence>
<evidence type="ECO:0000313" key="8">
    <source>
        <dbReference type="EMBL" id="KAF8409451.1"/>
    </source>
</evidence>
<evidence type="ECO:0000259" key="7">
    <source>
        <dbReference type="Pfam" id="PF03936"/>
    </source>
</evidence>
<keyword evidence="2" id="KW-0479">Metal-binding</keyword>
<comment type="cofactor">
    <cofactor evidence="1">
        <name>Mg(2+)</name>
        <dbReference type="ChEBI" id="CHEBI:18420"/>
    </cofactor>
</comment>
<protein>
    <submittedName>
        <fullName evidence="8">Uncharacterized protein</fullName>
    </submittedName>
</protein>
<dbReference type="GO" id="GO:0010333">
    <property type="term" value="F:terpene synthase activity"/>
    <property type="evidence" value="ECO:0007669"/>
    <property type="project" value="InterPro"/>
</dbReference>
<keyword evidence="3" id="KW-0460">Magnesium</keyword>
<feature type="domain" description="Terpene synthase N-terminal" evidence="6">
    <location>
        <begin position="40"/>
        <end position="212"/>
    </location>
</feature>
<dbReference type="PANTHER" id="PTHR31225:SF0">
    <property type="entry name" value="S-(+)-LINALOOL SYNTHASE, CHLOROPLASTIC"/>
    <property type="match status" value="1"/>
</dbReference>
<feature type="domain" description="Terpene synthase metal-binding" evidence="7">
    <location>
        <begin position="269"/>
        <end position="508"/>
    </location>
</feature>
<evidence type="ECO:0000256" key="3">
    <source>
        <dbReference type="ARBA" id="ARBA00022842"/>
    </source>
</evidence>
<feature type="compositionally biased region" description="Low complexity" evidence="5">
    <location>
        <begin position="1"/>
        <end position="19"/>
    </location>
</feature>
<accession>A0A834ZLL4</accession>
<proteinExistence type="predicted"/>
<evidence type="ECO:0000259" key="6">
    <source>
        <dbReference type="Pfam" id="PF01397"/>
    </source>
</evidence>
<dbReference type="InterPro" id="IPR036965">
    <property type="entry name" value="Terpene_synth_N_sf"/>
</dbReference>
<dbReference type="SUPFAM" id="SSF48239">
    <property type="entry name" value="Terpenoid cyclases/Protein prenyltransferases"/>
    <property type="match status" value="1"/>
</dbReference>
<keyword evidence="9" id="KW-1185">Reference proteome</keyword>
<dbReference type="PANTHER" id="PTHR31225">
    <property type="entry name" value="OS04G0344100 PROTEIN-RELATED"/>
    <property type="match status" value="1"/>
</dbReference>
<dbReference type="Gene3D" id="1.50.10.130">
    <property type="entry name" value="Terpene synthase, N-terminal domain"/>
    <property type="match status" value="1"/>
</dbReference>
<dbReference type="FunFam" id="1.10.600.10:FF:000007">
    <property type="entry name" value="Isoprene synthase, chloroplastic"/>
    <property type="match status" value="1"/>
</dbReference>
<feature type="region of interest" description="Disordered" evidence="5">
    <location>
        <begin position="1"/>
        <end position="24"/>
    </location>
</feature>
<dbReference type="GO" id="GO:0000287">
    <property type="term" value="F:magnesium ion binding"/>
    <property type="evidence" value="ECO:0007669"/>
    <property type="project" value="InterPro"/>
</dbReference>
<organism evidence="8 9">
    <name type="scientific">Tetracentron sinense</name>
    <name type="common">Spur-leaf</name>
    <dbReference type="NCBI Taxonomy" id="13715"/>
    <lineage>
        <taxon>Eukaryota</taxon>
        <taxon>Viridiplantae</taxon>
        <taxon>Streptophyta</taxon>
        <taxon>Embryophyta</taxon>
        <taxon>Tracheophyta</taxon>
        <taxon>Spermatophyta</taxon>
        <taxon>Magnoliopsida</taxon>
        <taxon>Trochodendrales</taxon>
        <taxon>Trochodendraceae</taxon>
        <taxon>Tetracentron</taxon>
    </lineage>
</organism>
<dbReference type="EMBL" id="JABCRI010000003">
    <property type="protein sequence ID" value="KAF8409451.1"/>
    <property type="molecule type" value="Genomic_DNA"/>
</dbReference>
<dbReference type="AlphaFoldDB" id="A0A834ZLL4"/>
<evidence type="ECO:0000256" key="5">
    <source>
        <dbReference type="SAM" id="MobiDB-lite"/>
    </source>
</evidence>
<comment type="caution">
    <text evidence="8">The sequence shown here is derived from an EMBL/GenBank/DDBJ whole genome shotgun (WGS) entry which is preliminary data.</text>
</comment>
<dbReference type="GO" id="GO:0016102">
    <property type="term" value="P:diterpenoid biosynthetic process"/>
    <property type="evidence" value="ECO:0007669"/>
    <property type="project" value="InterPro"/>
</dbReference>
<dbReference type="Pfam" id="PF03936">
    <property type="entry name" value="Terpene_synth_C"/>
    <property type="match status" value="1"/>
</dbReference>
<dbReference type="SFLD" id="SFLDS00005">
    <property type="entry name" value="Isoprenoid_Synthase_Type_I"/>
    <property type="match status" value="1"/>
</dbReference>
<dbReference type="CDD" id="cd00684">
    <property type="entry name" value="Terpene_cyclase_plant_C1"/>
    <property type="match status" value="1"/>
</dbReference>
<keyword evidence="4" id="KW-0456">Lyase</keyword>
<dbReference type="InterPro" id="IPR050148">
    <property type="entry name" value="Terpene_synthase-like"/>
</dbReference>
<evidence type="ECO:0000313" key="9">
    <source>
        <dbReference type="Proteomes" id="UP000655225"/>
    </source>
</evidence>
<dbReference type="InterPro" id="IPR044814">
    <property type="entry name" value="Terpene_cyclase_plant_C1"/>
</dbReference>
<dbReference type="InterPro" id="IPR008949">
    <property type="entry name" value="Isoprenoid_synthase_dom_sf"/>
</dbReference>
<dbReference type="InterPro" id="IPR034741">
    <property type="entry name" value="Terpene_cyclase-like_1_C"/>
</dbReference>